<dbReference type="PANTHER" id="PTHR44167">
    <property type="entry name" value="OVARIAN-SPECIFIC SERINE/THREONINE-PROTEIN KINASE LOK-RELATED"/>
    <property type="match status" value="1"/>
</dbReference>
<dbReference type="RefSeq" id="WP_158620946.1">
    <property type="nucleotide sequence ID" value="NZ_JTFC01000009.1"/>
</dbReference>
<dbReference type="OrthoDB" id="9788659at2"/>
<reference evidence="2 3" key="1">
    <citation type="submission" date="2014-11" db="EMBL/GenBank/DDBJ databases">
        <title>Genome sequence and analysis of novel Kurthia sp.</title>
        <authorList>
            <person name="Lawson J.N."/>
            <person name="Gonzalez J.E."/>
            <person name="Rinauldi L."/>
            <person name="Xuan Z."/>
            <person name="Firman A."/>
            <person name="Shaddox L."/>
            <person name="Trudeau A."/>
            <person name="Shah S."/>
            <person name="Reiman D."/>
        </authorList>
    </citation>
    <scope>NUCLEOTIDE SEQUENCE [LARGE SCALE GENOMIC DNA]</scope>
    <source>
        <strain evidence="2 3">3B1D</strain>
    </source>
</reference>
<dbReference type="AlphaFoldDB" id="A0A433RXD2"/>
<dbReference type="PANTHER" id="PTHR44167:SF24">
    <property type="entry name" value="SERINE_THREONINE-PROTEIN KINASE CHK2"/>
    <property type="match status" value="1"/>
</dbReference>
<dbReference type="EMBL" id="JTFC01000009">
    <property type="protein sequence ID" value="RUS57933.1"/>
    <property type="molecule type" value="Genomic_DNA"/>
</dbReference>
<sequence>MKKTLENFQELSTNQKFLEYIATDTPFTYCGILRKNSTSILYLVENRRTHEKIILKRMRKRTLNRTKYKKSFEQEQQVLQALELAYVPTWLGNGMVGKVPFFMMTYMEGENILEHGPYAALDALRIIKQVSSLLQKIHEQGYVHRHLKPENIIFKHQQLAIVGFDQATKITMPNKMTSEELYKQTTICSDIDQLARLFLTLTDETGHLKWKKVEIALEQRRYTKSINRLLSRAMGIRKLFSSLEEFDDALEHCLNELCTPSM</sequence>
<accession>A0A433RXD2</accession>
<evidence type="ECO:0000313" key="3">
    <source>
        <dbReference type="Proteomes" id="UP000288623"/>
    </source>
</evidence>
<feature type="domain" description="Protein kinase" evidence="1">
    <location>
        <begin position="27"/>
        <end position="262"/>
    </location>
</feature>
<dbReference type="SMART" id="SM00220">
    <property type="entry name" value="S_TKc"/>
    <property type="match status" value="1"/>
</dbReference>
<organism evidence="2 3">
    <name type="scientific">Candidatus Kurthia intestinigallinarum</name>
    <dbReference type="NCBI Taxonomy" id="1562256"/>
    <lineage>
        <taxon>Bacteria</taxon>
        <taxon>Bacillati</taxon>
        <taxon>Bacillota</taxon>
        <taxon>Bacilli</taxon>
        <taxon>Bacillales</taxon>
        <taxon>Caryophanaceae</taxon>
        <taxon>Kurthia</taxon>
    </lineage>
</organism>
<proteinExistence type="predicted"/>
<dbReference type="Proteomes" id="UP000288623">
    <property type="component" value="Unassembled WGS sequence"/>
</dbReference>
<dbReference type="Pfam" id="PF00069">
    <property type="entry name" value="Pkinase"/>
    <property type="match status" value="1"/>
</dbReference>
<dbReference type="InterPro" id="IPR011009">
    <property type="entry name" value="Kinase-like_dom_sf"/>
</dbReference>
<dbReference type="SUPFAM" id="SSF56112">
    <property type="entry name" value="Protein kinase-like (PK-like)"/>
    <property type="match status" value="1"/>
</dbReference>
<keyword evidence="3" id="KW-1185">Reference proteome</keyword>
<name>A0A433RXD2_9BACL</name>
<dbReference type="InterPro" id="IPR000719">
    <property type="entry name" value="Prot_kinase_dom"/>
</dbReference>
<evidence type="ECO:0000313" key="2">
    <source>
        <dbReference type="EMBL" id="RUS57933.1"/>
    </source>
</evidence>
<evidence type="ECO:0000259" key="1">
    <source>
        <dbReference type="PROSITE" id="PS50011"/>
    </source>
</evidence>
<dbReference type="PROSITE" id="PS50011">
    <property type="entry name" value="PROTEIN_KINASE_DOM"/>
    <property type="match status" value="1"/>
</dbReference>
<dbReference type="GO" id="GO:0005524">
    <property type="term" value="F:ATP binding"/>
    <property type="evidence" value="ECO:0007669"/>
    <property type="project" value="InterPro"/>
</dbReference>
<dbReference type="GO" id="GO:0004672">
    <property type="term" value="F:protein kinase activity"/>
    <property type="evidence" value="ECO:0007669"/>
    <property type="project" value="InterPro"/>
</dbReference>
<protein>
    <recommendedName>
        <fullName evidence="1">Protein kinase domain-containing protein</fullName>
    </recommendedName>
</protein>
<comment type="caution">
    <text evidence="2">The sequence shown here is derived from an EMBL/GenBank/DDBJ whole genome shotgun (WGS) entry which is preliminary data.</text>
</comment>
<gene>
    <name evidence="2" type="ORF">QI30_03195</name>
</gene>
<dbReference type="Gene3D" id="1.10.510.10">
    <property type="entry name" value="Transferase(Phosphotransferase) domain 1"/>
    <property type="match status" value="1"/>
</dbReference>